<dbReference type="AlphaFoldDB" id="A0A437M628"/>
<organism evidence="1 2">
    <name type="scientific">Sphingomonas crocodyli</name>
    <dbReference type="NCBI Taxonomy" id="1979270"/>
    <lineage>
        <taxon>Bacteria</taxon>
        <taxon>Pseudomonadati</taxon>
        <taxon>Pseudomonadota</taxon>
        <taxon>Alphaproteobacteria</taxon>
        <taxon>Sphingomonadales</taxon>
        <taxon>Sphingomonadaceae</taxon>
        <taxon>Sphingomonas</taxon>
    </lineage>
</organism>
<dbReference type="RefSeq" id="WP_127741161.1">
    <property type="nucleotide sequence ID" value="NZ_SACN01000001.1"/>
</dbReference>
<protein>
    <submittedName>
        <fullName evidence="1">DNA-binding protein</fullName>
    </submittedName>
</protein>
<gene>
    <name evidence="1" type="ORF">EOD43_03580</name>
</gene>
<dbReference type="GO" id="GO:0003677">
    <property type="term" value="F:DNA binding"/>
    <property type="evidence" value="ECO:0007669"/>
    <property type="project" value="UniProtKB-KW"/>
</dbReference>
<dbReference type="Proteomes" id="UP000282971">
    <property type="component" value="Unassembled WGS sequence"/>
</dbReference>
<proteinExistence type="predicted"/>
<keyword evidence="2" id="KW-1185">Reference proteome</keyword>
<evidence type="ECO:0000313" key="2">
    <source>
        <dbReference type="Proteomes" id="UP000282971"/>
    </source>
</evidence>
<sequence length="93" mass="10167">MANRSAFSRCASVTGAPVPFRVREIVLSPTEVEQVFGVTAKKLAALRRAGNGPQHLKVGRYYMYRPASVAQWLIEVGADEQRDRSDEGGCDVA</sequence>
<dbReference type="OrthoDB" id="9806994at2"/>
<evidence type="ECO:0000313" key="1">
    <source>
        <dbReference type="EMBL" id="RVT92996.1"/>
    </source>
</evidence>
<name>A0A437M628_9SPHN</name>
<dbReference type="EMBL" id="SACN01000001">
    <property type="protein sequence ID" value="RVT92996.1"/>
    <property type="molecule type" value="Genomic_DNA"/>
</dbReference>
<reference evidence="1 2" key="1">
    <citation type="submission" date="2019-01" db="EMBL/GenBank/DDBJ databases">
        <authorList>
            <person name="Chen W.-M."/>
        </authorList>
    </citation>
    <scope>NUCLEOTIDE SEQUENCE [LARGE SCALE GENOMIC DNA]</scope>
    <source>
        <strain evidence="1 2">CCP-7</strain>
    </source>
</reference>
<comment type="caution">
    <text evidence="1">The sequence shown here is derived from an EMBL/GenBank/DDBJ whole genome shotgun (WGS) entry which is preliminary data.</text>
</comment>
<keyword evidence="1" id="KW-0238">DNA-binding</keyword>
<accession>A0A437M628</accession>